<accession>A0A8S0Z8C2</accession>
<dbReference type="EMBL" id="CADEBD010000286">
    <property type="protein sequence ID" value="CAB3229251.1"/>
    <property type="molecule type" value="Genomic_DNA"/>
</dbReference>
<name>A0A8S0Z8C2_ARCPL</name>
<gene>
    <name evidence="2" type="ORF">APLA_LOCUS3923</name>
</gene>
<protein>
    <submittedName>
        <fullName evidence="2">Uncharacterized protein</fullName>
    </submittedName>
</protein>
<proteinExistence type="predicted"/>
<dbReference type="OrthoDB" id="7167987at2759"/>
<dbReference type="Proteomes" id="UP000494256">
    <property type="component" value="Unassembled WGS sequence"/>
</dbReference>
<keyword evidence="1" id="KW-0732">Signal</keyword>
<feature type="signal peptide" evidence="1">
    <location>
        <begin position="1"/>
        <end position="20"/>
    </location>
</feature>
<evidence type="ECO:0000256" key="1">
    <source>
        <dbReference type="SAM" id="SignalP"/>
    </source>
</evidence>
<feature type="chain" id="PRO_5035894890" evidence="1">
    <location>
        <begin position="21"/>
        <end position="128"/>
    </location>
</feature>
<reference evidence="2 3" key="1">
    <citation type="submission" date="2020-04" db="EMBL/GenBank/DDBJ databases">
        <authorList>
            <person name="Wallbank WR R."/>
            <person name="Pardo Diaz C."/>
            <person name="Kozak K."/>
            <person name="Martin S."/>
            <person name="Jiggins C."/>
            <person name="Moest M."/>
            <person name="Warren A I."/>
            <person name="Byers J.R.P. K."/>
            <person name="Montejo-Kovacevich G."/>
            <person name="Yen C E."/>
        </authorList>
    </citation>
    <scope>NUCLEOTIDE SEQUENCE [LARGE SCALE GENOMIC DNA]</scope>
</reference>
<organism evidence="2 3">
    <name type="scientific">Arctia plantaginis</name>
    <name type="common">Wood tiger moth</name>
    <name type="synonym">Phalaena plantaginis</name>
    <dbReference type="NCBI Taxonomy" id="874455"/>
    <lineage>
        <taxon>Eukaryota</taxon>
        <taxon>Metazoa</taxon>
        <taxon>Ecdysozoa</taxon>
        <taxon>Arthropoda</taxon>
        <taxon>Hexapoda</taxon>
        <taxon>Insecta</taxon>
        <taxon>Pterygota</taxon>
        <taxon>Neoptera</taxon>
        <taxon>Endopterygota</taxon>
        <taxon>Lepidoptera</taxon>
        <taxon>Glossata</taxon>
        <taxon>Ditrysia</taxon>
        <taxon>Noctuoidea</taxon>
        <taxon>Erebidae</taxon>
        <taxon>Arctiinae</taxon>
        <taxon>Arctia</taxon>
    </lineage>
</organism>
<dbReference type="AlphaFoldDB" id="A0A8S0Z8C2"/>
<evidence type="ECO:0000313" key="2">
    <source>
        <dbReference type="EMBL" id="CAB3229251.1"/>
    </source>
</evidence>
<evidence type="ECO:0000313" key="3">
    <source>
        <dbReference type="Proteomes" id="UP000494256"/>
    </source>
</evidence>
<comment type="caution">
    <text evidence="2">The sequence shown here is derived from an EMBL/GenBank/DDBJ whole genome shotgun (WGS) entry which is preliminary data.</text>
</comment>
<sequence>MEANIIKIFLFVVFVASVSSAPVSAPLAVSSLTGDAPDISLQPELTQHRAADGSDDEDLSERFYKKFLEIDASRQTDINSDNSDNLVLEDRVFDGSKCPKGTQWYHGICCPVVDRRARCDLVEQGSNN</sequence>